<name>A0A9P8UAR8_9PEZI</name>
<dbReference type="AlphaFoldDB" id="A0A9P8UAR8"/>
<comment type="caution">
    <text evidence="2">The sequence shown here is derived from an EMBL/GenBank/DDBJ whole genome shotgun (WGS) entry which is preliminary data.</text>
</comment>
<evidence type="ECO:0000313" key="3">
    <source>
        <dbReference type="Proteomes" id="UP000758603"/>
    </source>
</evidence>
<evidence type="ECO:0000313" key="2">
    <source>
        <dbReference type="EMBL" id="KAH6645122.1"/>
    </source>
</evidence>
<protein>
    <submittedName>
        <fullName evidence="2">Uncharacterized protein</fullName>
    </submittedName>
</protein>
<evidence type="ECO:0000256" key="1">
    <source>
        <dbReference type="SAM" id="Phobius"/>
    </source>
</evidence>
<organism evidence="2 3">
    <name type="scientific">Truncatella angustata</name>
    <dbReference type="NCBI Taxonomy" id="152316"/>
    <lineage>
        <taxon>Eukaryota</taxon>
        <taxon>Fungi</taxon>
        <taxon>Dikarya</taxon>
        <taxon>Ascomycota</taxon>
        <taxon>Pezizomycotina</taxon>
        <taxon>Sordariomycetes</taxon>
        <taxon>Xylariomycetidae</taxon>
        <taxon>Amphisphaeriales</taxon>
        <taxon>Sporocadaceae</taxon>
        <taxon>Truncatella</taxon>
    </lineage>
</organism>
<feature type="transmembrane region" description="Helical" evidence="1">
    <location>
        <begin position="168"/>
        <end position="188"/>
    </location>
</feature>
<dbReference type="RefSeq" id="XP_045951636.1">
    <property type="nucleotide sequence ID" value="XM_046108678.1"/>
</dbReference>
<dbReference type="Proteomes" id="UP000758603">
    <property type="component" value="Unassembled WGS sequence"/>
</dbReference>
<keyword evidence="3" id="KW-1185">Reference proteome</keyword>
<reference evidence="2" key="1">
    <citation type="journal article" date="2021" name="Nat. Commun.">
        <title>Genetic determinants of endophytism in the Arabidopsis root mycobiome.</title>
        <authorList>
            <person name="Mesny F."/>
            <person name="Miyauchi S."/>
            <person name="Thiergart T."/>
            <person name="Pickel B."/>
            <person name="Atanasova L."/>
            <person name="Karlsson M."/>
            <person name="Huettel B."/>
            <person name="Barry K.W."/>
            <person name="Haridas S."/>
            <person name="Chen C."/>
            <person name="Bauer D."/>
            <person name="Andreopoulos W."/>
            <person name="Pangilinan J."/>
            <person name="LaButti K."/>
            <person name="Riley R."/>
            <person name="Lipzen A."/>
            <person name="Clum A."/>
            <person name="Drula E."/>
            <person name="Henrissat B."/>
            <person name="Kohler A."/>
            <person name="Grigoriev I.V."/>
            <person name="Martin F.M."/>
            <person name="Hacquard S."/>
        </authorList>
    </citation>
    <scope>NUCLEOTIDE SEQUENCE</scope>
    <source>
        <strain evidence="2">MPI-SDFR-AT-0073</strain>
    </source>
</reference>
<feature type="transmembrane region" description="Helical" evidence="1">
    <location>
        <begin position="194"/>
        <end position="217"/>
    </location>
</feature>
<proteinExistence type="predicted"/>
<dbReference type="EMBL" id="JAGPXC010000012">
    <property type="protein sequence ID" value="KAH6645122.1"/>
    <property type="molecule type" value="Genomic_DNA"/>
</dbReference>
<dbReference type="OrthoDB" id="5243409at2759"/>
<accession>A0A9P8UAR8</accession>
<keyword evidence="1" id="KW-1133">Transmembrane helix</keyword>
<dbReference type="GeneID" id="70137569"/>
<gene>
    <name evidence="2" type="ORF">BKA67DRAFT_670665</name>
</gene>
<keyword evidence="1" id="KW-0812">Transmembrane</keyword>
<keyword evidence="1" id="KW-0472">Membrane</keyword>
<sequence length="245" mass="27502">MAYYQQSVGNYDWGHPIYLYTTPLASQKKFMKKKPIDLVGHWAICIQGYFYELTKNPNAQTKRDPKHIIRTLPYEQWQALKGEEERVVQPPGGPAGYTARPWTPSQIKYMADQIWRGPLQSKYVYDENNCQVFTRLLVDMLGNEQTKVDFPTQFDKVVKAVGNTRDGAALAVTAGMITVAAGASLVMVPVDGGATAAVGFALAAQTALRSTTALLAVRHSKEKAMWKSQEELKRRLRQEGYLPMK</sequence>